<protein>
    <submittedName>
        <fullName evidence="9">Chitin-binding protein</fullName>
    </submittedName>
</protein>
<evidence type="ECO:0000259" key="8">
    <source>
        <dbReference type="PROSITE" id="PS50853"/>
    </source>
</evidence>
<dbReference type="InterPro" id="IPR013783">
    <property type="entry name" value="Ig-like_fold"/>
</dbReference>
<feature type="domain" description="Fibronectin type-III" evidence="8">
    <location>
        <begin position="313"/>
        <end position="401"/>
    </location>
</feature>
<dbReference type="PROSITE" id="PS50853">
    <property type="entry name" value="FN3"/>
    <property type="match status" value="2"/>
</dbReference>
<dbReference type="FunFam" id="2.70.50.50:FF:000001">
    <property type="entry name" value="Chitin-binding protein"/>
    <property type="match status" value="1"/>
</dbReference>
<dbReference type="InterPro" id="IPR014756">
    <property type="entry name" value="Ig_E-set"/>
</dbReference>
<dbReference type="CDD" id="cd12215">
    <property type="entry name" value="ChiC_BD"/>
    <property type="match status" value="1"/>
</dbReference>
<dbReference type="InterPro" id="IPR036116">
    <property type="entry name" value="FN3_sf"/>
</dbReference>
<keyword evidence="7" id="KW-0624">Polysaccharide degradation</keyword>
<dbReference type="GO" id="GO:0005576">
    <property type="term" value="C:extracellular region"/>
    <property type="evidence" value="ECO:0007669"/>
    <property type="project" value="UniProtKB-SubCell"/>
</dbReference>
<dbReference type="InterPro" id="IPR004302">
    <property type="entry name" value="Cellulose/chitin-bd_N"/>
</dbReference>
<accession>A0A371PLU7</accession>
<organism evidence="9 10">
    <name type="scientific">Paenibacillus paeoniae</name>
    <dbReference type="NCBI Taxonomy" id="2292705"/>
    <lineage>
        <taxon>Bacteria</taxon>
        <taxon>Bacillati</taxon>
        <taxon>Bacillota</taxon>
        <taxon>Bacilli</taxon>
        <taxon>Bacillales</taxon>
        <taxon>Paenibacillaceae</taxon>
        <taxon>Paenibacillus</taxon>
    </lineage>
</organism>
<comment type="caution">
    <text evidence="9">The sequence shown here is derived from an EMBL/GenBank/DDBJ whole genome shotgun (WGS) entry which is preliminary data.</text>
</comment>
<keyword evidence="4" id="KW-0378">Hydrolase</keyword>
<dbReference type="PANTHER" id="PTHR34823">
    <property type="entry name" value="GLCNAC-BINDING PROTEIN A"/>
    <property type="match status" value="1"/>
</dbReference>
<evidence type="ECO:0000313" key="9">
    <source>
        <dbReference type="EMBL" id="REK77174.1"/>
    </source>
</evidence>
<dbReference type="CDD" id="cd00063">
    <property type="entry name" value="FN3"/>
    <property type="match status" value="2"/>
</dbReference>
<keyword evidence="10" id="KW-1185">Reference proteome</keyword>
<dbReference type="InterPro" id="IPR003610">
    <property type="entry name" value="CBM5/12"/>
</dbReference>
<dbReference type="AlphaFoldDB" id="A0A371PLU7"/>
<dbReference type="RefSeq" id="WP_116044608.1">
    <property type="nucleotide sequence ID" value="NZ_QUBQ01000001.1"/>
</dbReference>
<evidence type="ECO:0000256" key="1">
    <source>
        <dbReference type="ARBA" id="ARBA00004613"/>
    </source>
</evidence>
<dbReference type="PANTHER" id="PTHR34823:SF1">
    <property type="entry name" value="CHITIN-BINDING TYPE-4 DOMAIN-CONTAINING PROTEIN"/>
    <property type="match status" value="1"/>
</dbReference>
<proteinExistence type="predicted"/>
<reference evidence="9 10" key="1">
    <citation type="submission" date="2018-08" db="EMBL/GenBank/DDBJ databases">
        <title>Paenibacillus sp. M4BSY-1, whole genome shotgun sequence.</title>
        <authorList>
            <person name="Tuo L."/>
        </authorList>
    </citation>
    <scope>NUCLEOTIDE SEQUENCE [LARGE SCALE GENOMIC DNA]</scope>
    <source>
        <strain evidence="9 10">M4BSY-1</strain>
    </source>
</reference>
<evidence type="ECO:0000313" key="10">
    <source>
        <dbReference type="Proteomes" id="UP000261905"/>
    </source>
</evidence>
<dbReference type="Gene3D" id="2.70.50.50">
    <property type="entry name" value="chitin-binding protein cbp21"/>
    <property type="match status" value="1"/>
</dbReference>
<keyword evidence="5" id="KW-0119">Carbohydrate metabolism</keyword>
<evidence type="ECO:0000256" key="2">
    <source>
        <dbReference type="ARBA" id="ARBA00022525"/>
    </source>
</evidence>
<keyword evidence="3" id="KW-0732">Signal</keyword>
<dbReference type="GO" id="GO:0030246">
    <property type="term" value="F:carbohydrate binding"/>
    <property type="evidence" value="ECO:0007669"/>
    <property type="project" value="InterPro"/>
</dbReference>
<evidence type="ECO:0000256" key="4">
    <source>
        <dbReference type="ARBA" id="ARBA00022801"/>
    </source>
</evidence>
<dbReference type="Pfam" id="PF00041">
    <property type="entry name" value="fn3"/>
    <property type="match status" value="2"/>
</dbReference>
<name>A0A371PLU7_9BACL</name>
<sequence>MTLLQNPRQLFVKALLASGFALVLLAIMTVMADRVSAHGYVESPASRAILCKDGVNTDCGSIIYEPQSLEAPKGFPAAGPADGKIASAGGAFPKLDEQSSTRWSKVALSGGQQTFTWKFTANHATTSFRYFITKANWNPNTPLTRAQFESTPFCTVNYGGAQPPMSYSHTCNVPTDRSGYHVILAVWDIDNTVNAFYNAIDVQLSGTSNGDQTPPTVPGNLNVTNVTATSAAVSWSASTDNVGVAGYRIFNGATQIGSTTGALSYNLSSLSANTTYNITVRAYDAAGNVSGASSIVSFTTSNISGPDTIAPTAPGGLHVMGSATQNSVPLMWSASTDNVGVTGYQIFRGTTLVTTVSGSSLEYLVTGLSANTTYTFTVRAIDAAGNVSAASNAITVTTPSAPTTYPAWSSTQVYFGGNKVTYNGVNYEAKWWTLGNIPGTPAGDVWKVIP</sequence>
<dbReference type="Gene3D" id="2.60.40.10">
    <property type="entry name" value="Immunoglobulins"/>
    <property type="match status" value="2"/>
</dbReference>
<dbReference type="InterPro" id="IPR051024">
    <property type="entry name" value="GlcNAc_Chitin_IntDeg"/>
</dbReference>
<dbReference type="GO" id="GO:0004553">
    <property type="term" value="F:hydrolase activity, hydrolyzing O-glycosyl compounds"/>
    <property type="evidence" value="ECO:0007669"/>
    <property type="project" value="InterPro"/>
</dbReference>
<evidence type="ECO:0000256" key="3">
    <source>
        <dbReference type="ARBA" id="ARBA00022729"/>
    </source>
</evidence>
<comment type="subcellular location">
    <subcellularLocation>
        <location evidence="1">Secreted</location>
    </subcellularLocation>
</comment>
<gene>
    <name evidence="9" type="ORF">DX130_09270</name>
</gene>
<dbReference type="Pfam" id="PF03067">
    <property type="entry name" value="LPMO_10"/>
    <property type="match status" value="1"/>
</dbReference>
<keyword evidence="6" id="KW-0326">Glycosidase</keyword>
<evidence type="ECO:0000256" key="6">
    <source>
        <dbReference type="ARBA" id="ARBA00023295"/>
    </source>
</evidence>
<dbReference type="SMART" id="SM00495">
    <property type="entry name" value="ChtBD3"/>
    <property type="match status" value="1"/>
</dbReference>
<dbReference type="SUPFAM" id="SSF81296">
    <property type="entry name" value="E set domains"/>
    <property type="match status" value="1"/>
</dbReference>
<dbReference type="Proteomes" id="UP000261905">
    <property type="component" value="Unassembled WGS sequence"/>
</dbReference>
<feature type="domain" description="Fibronectin type-III" evidence="8">
    <location>
        <begin position="217"/>
        <end position="303"/>
    </location>
</feature>
<dbReference type="EMBL" id="QUBQ01000001">
    <property type="protein sequence ID" value="REK77174.1"/>
    <property type="molecule type" value="Genomic_DNA"/>
</dbReference>
<evidence type="ECO:0000256" key="5">
    <source>
        <dbReference type="ARBA" id="ARBA00023277"/>
    </source>
</evidence>
<keyword evidence="2" id="KW-0964">Secreted</keyword>
<dbReference type="SMART" id="SM00060">
    <property type="entry name" value="FN3"/>
    <property type="match status" value="2"/>
</dbReference>
<dbReference type="SUPFAM" id="SSF51055">
    <property type="entry name" value="Carbohydrate binding domain"/>
    <property type="match status" value="1"/>
</dbReference>
<dbReference type="SUPFAM" id="SSF49265">
    <property type="entry name" value="Fibronectin type III"/>
    <property type="match status" value="1"/>
</dbReference>
<dbReference type="Pfam" id="PF02839">
    <property type="entry name" value="CBM_5_12"/>
    <property type="match status" value="1"/>
</dbReference>
<dbReference type="InterPro" id="IPR036573">
    <property type="entry name" value="CBM_sf_5/12"/>
</dbReference>
<dbReference type="Gene3D" id="2.10.10.20">
    <property type="entry name" value="Carbohydrate-binding module superfamily 5/12"/>
    <property type="match status" value="1"/>
</dbReference>
<evidence type="ECO:0000256" key="7">
    <source>
        <dbReference type="ARBA" id="ARBA00023326"/>
    </source>
</evidence>
<dbReference type="InterPro" id="IPR003961">
    <property type="entry name" value="FN3_dom"/>
</dbReference>
<dbReference type="FunFam" id="2.60.40.10:FF:001114">
    <property type="entry name" value="Chitinase A1"/>
    <property type="match status" value="1"/>
</dbReference>
<dbReference type="GO" id="GO:0000272">
    <property type="term" value="P:polysaccharide catabolic process"/>
    <property type="evidence" value="ECO:0007669"/>
    <property type="project" value="UniProtKB-KW"/>
</dbReference>
<dbReference type="OrthoDB" id="2702399at2"/>
<dbReference type="CDD" id="cd21177">
    <property type="entry name" value="LPMO_AA10"/>
    <property type="match status" value="1"/>
</dbReference>